<evidence type="ECO:0000313" key="2">
    <source>
        <dbReference type="EMBL" id="JAP66383.1"/>
    </source>
</evidence>
<organism evidence="2">
    <name type="scientific">Hyalomma excavatum</name>
    <dbReference type="NCBI Taxonomy" id="257692"/>
    <lineage>
        <taxon>Eukaryota</taxon>
        <taxon>Metazoa</taxon>
        <taxon>Ecdysozoa</taxon>
        <taxon>Arthropoda</taxon>
        <taxon>Chelicerata</taxon>
        <taxon>Arachnida</taxon>
        <taxon>Acari</taxon>
        <taxon>Parasitiformes</taxon>
        <taxon>Ixodida</taxon>
        <taxon>Ixodoidea</taxon>
        <taxon>Ixodidae</taxon>
        <taxon>Hyalomminae</taxon>
        <taxon>Hyalomma</taxon>
    </lineage>
</organism>
<dbReference type="Gene3D" id="2.40.128.20">
    <property type="match status" value="1"/>
</dbReference>
<reference evidence="2" key="1">
    <citation type="journal article" date="2017" name="Ticks Tick Borne Dis.">
        <title>An insight into the sialome of Hyalomma excavatum.</title>
        <authorList>
            <person name="Ribeiro J.M."/>
            <person name="Slovak M."/>
            <person name="Francischetti I.M."/>
        </authorList>
    </citation>
    <scope>NUCLEOTIDE SEQUENCE</scope>
    <source>
        <strain evidence="2">Samish</strain>
        <tissue evidence="2">Salivary glands</tissue>
    </source>
</reference>
<name>A0A131XGY4_9ACAR</name>
<dbReference type="AlphaFoldDB" id="A0A131XGY4"/>
<feature type="signal peptide" evidence="1">
    <location>
        <begin position="1"/>
        <end position="18"/>
    </location>
</feature>
<protein>
    <submittedName>
        <fullName evidence="2">Putative group iii salivary lipocalin</fullName>
    </submittedName>
</protein>
<dbReference type="InterPro" id="IPR012674">
    <property type="entry name" value="Calycin"/>
</dbReference>
<dbReference type="SUPFAM" id="SSF50814">
    <property type="entry name" value="Lipocalins"/>
    <property type="match status" value="1"/>
</dbReference>
<evidence type="ECO:0000256" key="1">
    <source>
        <dbReference type="SAM" id="SignalP"/>
    </source>
</evidence>
<accession>A0A131XGY4</accession>
<sequence length="224" mass="25333">MAAFTALTLWVLAAEARATSGIFPLPSDIPPRYQEPWRVVTSIWDVYLVRMSGREVENKNIPCVRSRHLRSTGRKDPVERTLDFYSANDGSTAMILGEHQITGPLSINISIESSKATVIDVNVTSELENFINMRIPGVDASDICVGQYHFPVLFSDNRCLLLGAHRPRYQGTSTPASHRFCTLWVPEFNLYDQMKCCLFMFHILCGKGVQVFEDSCLQKKQERT</sequence>
<proteinExistence type="evidence at transcript level"/>
<keyword evidence="1" id="KW-0732">Signal</keyword>
<feature type="chain" id="PRO_5007283799" evidence="1">
    <location>
        <begin position="19"/>
        <end position="224"/>
    </location>
</feature>
<dbReference type="EMBL" id="GEFH01002198">
    <property type="protein sequence ID" value="JAP66383.1"/>
    <property type="molecule type" value="mRNA"/>
</dbReference>